<comment type="caution">
    <text evidence="2">The sequence shown here is derived from an EMBL/GenBank/DDBJ whole genome shotgun (WGS) entry which is preliminary data.</text>
</comment>
<dbReference type="OrthoDB" id="9806902at2"/>
<accession>A0A512N8C3</accession>
<organism evidence="2 3">
    <name type="scientific">Reyranella soli</name>
    <dbReference type="NCBI Taxonomy" id="1230389"/>
    <lineage>
        <taxon>Bacteria</taxon>
        <taxon>Pseudomonadati</taxon>
        <taxon>Pseudomonadota</taxon>
        <taxon>Alphaproteobacteria</taxon>
        <taxon>Hyphomicrobiales</taxon>
        <taxon>Reyranellaceae</taxon>
        <taxon>Reyranella</taxon>
    </lineage>
</organism>
<dbReference type="Proteomes" id="UP000321058">
    <property type="component" value="Unassembled WGS sequence"/>
</dbReference>
<evidence type="ECO:0000313" key="3">
    <source>
        <dbReference type="Proteomes" id="UP000321058"/>
    </source>
</evidence>
<dbReference type="EMBL" id="BKAJ01000035">
    <property type="protein sequence ID" value="GEP55227.1"/>
    <property type="molecule type" value="Genomic_DNA"/>
</dbReference>
<sequence length="429" mass="47738">MLERLLSAALTGCLLLSTGSPAFAYYSKDSYEGEVTFTSMVEIAEDAPDFLLQPSYISRQLLYLAGPLQAAPKKAAAKNDAKVDVLGKHRDSKTGKLYVRYRYTGTFVLDNGLQDVVKIRLPLNLDEVWERSNNNCFSWGDKYRMAYFWAPLNKGCALVDGVDYVTSDGMIVAKRANTANTTPAYDRLANGNGEIRIVLTFGADDDRNGKSGPDSNNKDYNAANYRDIRKFLLNQGFSVRTVPADERERECGNSKPLADWPGYVEEFARKDGARKIVVRLFWGITNIGEDSKAFFCMAKEAAERGSVFLYSGHSRVGLLDLTYMGEQIGAPIKMNLDQYQIYGFFGCSSYSYYNLSYFAAKASKADPEGTKNADIITNGITGSFGSMTDFTIKTLTPIFNWSARGTKTSWQQIMNSYSERFLTGVNGDE</sequence>
<gene>
    <name evidence="2" type="ORF">RSO01_23930</name>
</gene>
<keyword evidence="3" id="KW-1185">Reference proteome</keyword>
<evidence type="ECO:0000313" key="2">
    <source>
        <dbReference type="EMBL" id="GEP55227.1"/>
    </source>
</evidence>
<evidence type="ECO:0000256" key="1">
    <source>
        <dbReference type="SAM" id="SignalP"/>
    </source>
</evidence>
<keyword evidence="1" id="KW-0732">Signal</keyword>
<proteinExistence type="predicted"/>
<protein>
    <submittedName>
        <fullName evidence="2">Uncharacterized protein</fullName>
    </submittedName>
</protein>
<feature type="chain" id="PRO_5022103857" evidence="1">
    <location>
        <begin position="25"/>
        <end position="429"/>
    </location>
</feature>
<name>A0A512N8C3_9HYPH</name>
<dbReference type="RefSeq" id="WP_147149327.1">
    <property type="nucleotide sequence ID" value="NZ_BKAJ01000035.1"/>
</dbReference>
<feature type="signal peptide" evidence="1">
    <location>
        <begin position="1"/>
        <end position="24"/>
    </location>
</feature>
<dbReference type="AlphaFoldDB" id="A0A512N8C3"/>
<reference evidence="2 3" key="1">
    <citation type="submission" date="2019-07" db="EMBL/GenBank/DDBJ databases">
        <title>Whole genome shotgun sequence of Reyranella soli NBRC 108950.</title>
        <authorList>
            <person name="Hosoyama A."/>
            <person name="Uohara A."/>
            <person name="Ohji S."/>
            <person name="Ichikawa N."/>
        </authorList>
    </citation>
    <scope>NUCLEOTIDE SEQUENCE [LARGE SCALE GENOMIC DNA]</scope>
    <source>
        <strain evidence="2 3">NBRC 108950</strain>
    </source>
</reference>